<evidence type="ECO:0000313" key="2">
    <source>
        <dbReference type="EMBL" id="RYR06393.1"/>
    </source>
</evidence>
<organism evidence="2 3">
    <name type="scientific">Arachis hypogaea</name>
    <name type="common">Peanut</name>
    <dbReference type="NCBI Taxonomy" id="3818"/>
    <lineage>
        <taxon>Eukaryota</taxon>
        <taxon>Viridiplantae</taxon>
        <taxon>Streptophyta</taxon>
        <taxon>Embryophyta</taxon>
        <taxon>Tracheophyta</taxon>
        <taxon>Spermatophyta</taxon>
        <taxon>Magnoliopsida</taxon>
        <taxon>eudicotyledons</taxon>
        <taxon>Gunneridae</taxon>
        <taxon>Pentapetalae</taxon>
        <taxon>rosids</taxon>
        <taxon>fabids</taxon>
        <taxon>Fabales</taxon>
        <taxon>Fabaceae</taxon>
        <taxon>Papilionoideae</taxon>
        <taxon>50 kb inversion clade</taxon>
        <taxon>dalbergioids sensu lato</taxon>
        <taxon>Dalbergieae</taxon>
        <taxon>Pterocarpus clade</taxon>
        <taxon>Arachis</taxon>
    </lineage>
</organism>
<comment type="caution">
    <text evidence="2">The sequence shown here is derived from an EMBL/GenBank/DDBJ whole genome shotgun (WGS) entry which is preliminary data.</text>
</comment>
<dbReference type="Proteomes" id="UP000289738">
    <property type="component" value="Chromosome B06"/>
</dbReference>
<sequence length="65" mass="7392">MKSTDTVTRTRTHARTLSFSHSLFHSASRIFLSRNSTTPQPGWGKLKKRKHGSIGNLRGEREDLL</sequence>
<keyword evidence="3" id="KW-1185">Reference proteome</keyword>
<proteinExistence type="predicted"/>
<dbReference type="AlphaFoldDB" id="A0A444YWU9"/>
<reference evidence="2 3" key="1">
    <citation type="submission" date="2019-01" db="EMBL/GenBank/DDBJ databases">
        <title>Sequencing of cultivated peanut Arachis hypogaea provides insights into genome evolution and oil improvement.</title>
        <authorList>
            <person name="Chen X."/>
        </authorList>
    </citation>
    <scope>NUCLEOTIDE SEQUENCE [LARGE SCALE GENOMIC DNA]</scope>
    <source>
        <strain evidence="3">cv. Fuhuasheng</strain>
        <tissue evidence="2">Leaves</tissue>
    </source>
</reference>
<evidence type="ECO:0000313" key="3">
    <source>
        <dbReference type="Proteomes" id="UP000289738"/>
    </source>
</evidence>
<feature type="region of interest" description="Disordered" evidence="1">
    <location>
        <begin position="34"/>
        <end position="65"/>
    </location>
</feature>
<name>A0A444YWU9_ARAHY</name>
<dbReference type="EMBL" id="SDMP01000016">
    <property type="protein sequence ID" value="RYR06393.1"/>
    <property type="molecule type" value="Genomic_DNA"/>
</dbReference>
<accession>A0A444YWU9</accession>
<protein>
    <submittedName>
        <fullName evidence="2">Uncharacterized protein</fullName>
    </submittedName>
</protein>
<evidence type="ECO:0000256" key="1">
    <source>
        <dbReference type="SAM" id="MobiDB-lite"/>
    </source>
</evidence>
<gene>
    <name evidence="2" type="ORF">Ahy_B06g086130</name>
</gene>